<dbReference type="EMBL" id="CP061800">
    <property type="protein sequence ID" value="QTA88888.1"/>
    <property type="molecule type" value="Genomic_DNA"/>
</dbReference>
<dbReference type="KEGG" id="dmm:dnm_049350"/>
<dbReference type="Proteomes" id="UP000663722">
    <property type="component" value="Chromosome"/>
</dbReference>
<protein>
    <submittedName>
        <fullName evidence="1">Uncharacterized protein</fullName>
    </submittedName>
</protein>
<proteinExistence type="predicted"/>
<accession>A0A975GQF4</accession>
<keyword evidence="2" id="KW-1185">Reference proteome</keyword>
<organism evidence="1 2">
    <name type="scientific">Desulfonema magnum</name>
    <dbReference type="NCBI Taxonomy" id="45655"/>
    <lineage>
        <taxon>Bacteria</taxon>
        <taxon>Pseudomonadati</taxon>
        <taxon>Thermodesulfobacteriota</taxon>
        <taxon>Desulfobacteria</taxon>
        <taxon>Desulfobacterales</taxon>
        <taxon>Desulfococcaceae</taxon>
        <taxon>Desulfonema</taxon>
    </lineage>
</organism>
<reference evidence="1" key="1">
    <citation type="journal article" date="2021" name="Microb. Physiol.">
        <title>Proteogenomic Insights into the Physiology of Marine, Sulfate-Reducing, Filamentous Desulfonema limicola and Desulfonema magnum.</title>
        <authorList>
            <person name="Schnaars V."/>
            <person name="Wohlbrand L."/>
            <person name="Scheve S."/>
            <person name="Hinrichs C."/>
            <person name="Reinhardt R."/>
            <person name="Rabus R."/>
        </authorList>
    </citation>
    <scope>NUCLEOTIDE SEQUENCE</scope>
    <source>
        <strain evidence="1">4be13</strain>
    </source>
</reference>
<sequence>MENGGVSTETSLWSARGSQIGVRWRGDASTEPRYNKYLCKSFLYIFFLRTAEKPGFFLHGRRVIPGKKPGFFPGKYKKLLLRYLPRCFFF</sequence>
<gene>
    <name evidence="1" type="ORF">dnm_049350</name>
</gene>
<evidence type="ECO:0000313" key="2">
    <source>
        <dbReference type="Proteomes" id="UP000663722"/>
    </source>
</evidence>
<evidence type="ECO:0000313" key="1">
    <source>
        <dbReference type="EMBL" id="QTA88888.1"/>
    </source>
</evidence>
<name>A0A975GQF4_9BACT</name>
<dbReference type="AlphaFoldDB" id="A0A975GQF4"/>